<protein>
    <submittedName>
        <fullName evidence="1">16694_t:CDS:1</fullName>
    </submittedName>
</protein>
<dbReference type="Proteomes" id="UP000789405">
    <property type="component" value="Unassembled WGS sequence"/>
</dbReference>
<feature type="non-terminal residue" evidence="1">
    <location>
        <position position="48"/>
    </location>
</feature>
<evidence type="ECO:0000313" key="1">
    <source>
        <dbReference type="EMBL" id="CAG8649529.1"/>
    </source>
</evidence>
<dbReference type="EMBL" id="CAJVPY010005745">
    <property type="protein sequence ID" value="CAG8649529.1"/>
    <property type="molecule type" value="Genomic_DNA"/>
</dbReference>
<accession>A0A9N9DVN9</accession>
<feature type="non-terminal residue" evidence="1">
    <location>
        <position position="1"/>
    </location>
</feature>
<organism evidence="1 2">
    <name type="scientific">Dentiscutata erythropus</name>
    <dbReference type="NCBI Taxonomy" id="1348616"/>
    <lineage>
        <taxon>Eukaryota</taxon>
        <taxon>Fungi</taxon>
        <taxon>Fungi incertae sedis</taxon>
        <taxon>Mucoromycota</taxon>
        <taxon>Glomeromycotina</taxon>
        <taxon>Glomeromycetes</taxon>
        <taxon>Diversisporales</taxon>
        <taxon>Gigasporaceae</taxon>
        <taxon>Dentiscutata</taxon>
    </lineage>
</organism>
<reference evidence="1" key="1">
    <citation type="submission" date="2021-06" db="EMBL/GenBank/DDBJ databases">
        <authorList>
            <person name="Kallberg Y."/>
            <person name="Tangrot J."/>
            <person name="Rosling A."/>
        </authorList>
    </citation>
    <scope>NUCLEOTIDE SEQUENCE</scope>
    <source>
        <strain evidence="1">MA453B</strain>
    </source>
</reference>
<keyword evidence="2" id="KW-1185">Reference proteome</keyword>
<proteinExistence type="predicted"/>
<gene>
    <name evidence="1" type="ORF">DERYTH_LOCUS10106</name>
</gene>
<dbReference type="AlphaFoldDB" id="A0A9N9DVN9"/>
<sequence>AKSKKDQGKELSIEEYILIRNVTEVTTNTKSKEKATKPQTVYTHSIDM</sequence>
<comment type="caution">
    <text evidence="1">The sequence shown here is derived from an EMBL/GenBank/DDBJ whole genome shotgun (WGS) entry which is preliminary data.</text>
</comment>
<name>A0A9N9DVN9_9GLOM</name>
<evidence type="ECO:0000313" key="2">
    <source>
        <dbReference type="Proteomes" id="UP000789405"/>
    </source>
</evidence>